<reference evidence="1 2" key="1">
    <citation type="journal article" date="2014" name="BMC Genomics">
        <title>Comparative genome sequencing reveals chemotype-specific gene clusters in the toxigenic black mold Stachybotrys.</title>
        <authorList>
            <person name="Semeiks J."/>
            <person name="Borek D."/>
            <person name="Otwinowski Z."/>
            <person name="Grishin N.V."/>
        </authorList>
    </citation>
    <scope>NUCLEOTIDE SEQUENCE [LARGE SCALE GENOMIC DNA]</scope>
    <source>
        <strain evidence="2">CBS 109288 / IBT 7711</strain>
    </source>
</reference>
<organism evidence="1 2">
    <name type="scientific">Stachybotrys chartarum (strain CBS 109288 / IBT 7711)</name>
    <name type="common">Toxic black mold</name>
    <name type="synonym">Stilbospora chartarum</name>
    <dbReference type="NCBI Taxonomy" id="1280523"/>
    <lineage>
        <taxon>Eukaryota</taxon>
        <taxon>Fungi</taxon>
        <taxon>Dikarya</taxon>
        <taxon>Ascomycota</taxon>
        <taxon>Pezizomycotina</taxon>
        <taxon>Sordariomycetes</taxon>
        <taxon>Hypocreomycetidae</taxon>
        <taxon>Hypocreales</taxon>
        <taxon>Stachybotryaceae</taxon>
        <taxon>Stachybotrys</taxon>
    </lineage>
</organism>
<dbReference type="AlphaFoldDB" id="A0A084AZE5"/>
<dbReference type="EMBL" id="KL648431">
    <property type="protein sequence ID" value="KEY70674.1"/>
    <property type="molecule type" value="Genomic_DNA"/>
</dbReference>
<sequence length="111" mass="12280">MIAAPRKDTFAHTTIISSSKALRRTDGRLMRAAAPDGPKIRPVTFSAYVWQDIASKRLSPPLTTPVTGGQIVIIARYALWANGWRYTAIQVGVDQEEIDETQTLRFPLPTA</sequence>
<name>A0A084AZE5_STACB</name>
<proteinExistence type="predicted"/>
<protein>
    <submittedName>
        <fullName evidence="1">Uncharacterized protein</fullName>
    </submittedName>
</protein>
<gene>
    <name evidence="1" type="ORF">S7711_10559</name>
</gene>
<accession>A0A084AZE5</accession>
<evidence type="ECO:0000313" key="2">
    <source>
        <dbReference type="Proteomes" id="UP000028045"/>
    </source>
</evidence>
<dbReference type="HOGENOM" id="CLU_2160068_0_0_1"/>
<keyword evidence="2" id="KW-1185">Reference proteome</keyword>
<dbReference type="Proteomes" id="UP000028045">
    <property type="component" value="Unassembled WGS sequence"/>
</dbReference>
<evidence type="ECO:0000313" key="1">
    <source>
        <dbReference type="EMBL" id="KEY70674.1"/>
    </source>
</evidence>